<evidence type="ECO:0000256" key="5">
    <source>
        <dbReference type="ARBA" id="ARBA00046920"/>
    </source>
</evidence>
<reference evidence="8" key="1">
    <citation type="submission" date="2025-08" db="UniProtKB">
        <authorList>
            <consortium name="RefSeq"/>
        </authorList>
    </citation>
    <scope>IDENTIFICATION</scope>
</reference>
<dbReference type="Pfam" id="PF03398">
    <property type="entry name" value="Ist1"/>
    <property type="match status" value="1"/>
</dbReference>
<accession>A0ABM4C2P1</accession>
<evidence type="ECO:0000313" key="8">
    <source>
        <dbReference type="RefSeq" id="XP_065655823.1"/>
    </source>
</evidence>
<evidence type="ECO:0000256" key="6">
    <source>
        <dbReference type="SAM" id="MobiDB-lite"/>
    </source>
</evidence>
<keyword evidence="7" id="KW-1185">Reference proteome</keyword>
<feature type="compositionally biased region" description="Low complexity" evidence="6">
    <location>
        <begin position="268"/>
        <end position="279"/>
    </location>
</feature>
<evidence type="ECO:0000256" key="2">
    <source>
        <dbReference type="ARBA" id="ARBA00014513"/>
    </source>
</evidence>
<comment type="similarity">
    <text evidence="1">Belongs to the IST1 family.</text>
</comment>
<sequence length="335" mass="37389">MFAAGFNTQKLKTSLRLSINRLKLMEKKKTEMAMKARKEISDFLQMNKYDRARIRVEHIIREDYLVEAMELIEMYCDLLLARFGLIETMKFCDEGLVEAVSTIMWAAPRLTADCQELKTVSDQLALKYGKEFGQQARSNANNTVNERLIHKLSPDPPPKILVERYLIEIAKNYNVNFEPDAEVMMSEGVPSINSKEFDIIGSGPVDIGFNHYNPPPPADFSSSGGGSSIGKGSINPIYPPNPVSSYPPDIPPYSERNPYPPPAGTNIPGYAGPGYVAPGFNKNPVQPNNPSFGFSSIPNLPDIPRGNLSFNQSSNSDDVDFDDLTKRFEDLKKKK</sequence>
<organism evidence="7 8">
    <name type="scientific">Hydra vulgaris</name>
    <name type="common">Hydra</name>
    <name type="synonym">Hydra attenuata</name>
    <dbReference type="NCBI Taxonomy" id="6087"/>
    <lineage>
        <taxon>Eukaryota</taxon>
        <taxon>Metazoa</taxon>
        <taxon>Cnidaria</taxon>
        <taxon>Hydrozoa</taxon>
        <taxon>Hydroidolina</taxon>
        <taxon>Anthoathecata</taxon>
        <taxon>Aplanulata</taxon>
        <taxon>Hydridae</taxon>
        <taxon>Hydra</taxon>
    </lineage>
</organism>
<dbReference type="Proteomes" id="UP001652625">
    <property type="component" value="Chromosome 06"/>
</dbReference>
<comment type="function">
    <text evidence="4">ESCRT-III-like protein involved in cytokinesis, nuclear envelope reassembly and endosomal tubulation. Is required for efficient abscission during cytokinesis. Involved in recruiting VPS4A and/or VPS4B to the midbody of dividing cells. During late anaphase, involved in nuclear envelope reassembly and mitotic spindle disassembly together with the ESCRT-III complex: IST1 acts by mediating the recruitment of SPAST to the nuclear membrane, leading to microtubule severing. Recruited to the reforming nuclear envelope (NE) during anaphase by LEMD2. Regulates early endosomal tubulation together with the ESCRT-III complex by mediating the recruitment of SPAST.</text>
</comment>
<evidence type="ECO:0000313" key="7">
    <source>
        <dbReference type="Proteomes" id="UP001652625"/>
    </source>
</evidence>
<evidence type="ECO:0000256" key="4">
    <source>
        <dbReference type="ARBA" id="ARBA00046124"/>
    </source>
</evidence>
<evidence type="ECO:0000256" key="3">
    <source>
        <dbReference type="ARBA" id="ARBA00032374"/>
    </source>
</evidence>
<dbReference type="Gene3D" id="1.20.1260.60">
    <property type="entry name" value="Vacuolar protein sorting-associated protein Ist1"/>
    <property type="match status" value="1"/>
</dbReference>
<comment type="subunit">
    <text evidence="5">Interacts with CHMP1A, CHMP1B, VPS4A and VTA1. Interacts with SPAST, STAMBP, and USP8. May interact with VPS37B. May associate with the ESCRT-I complex. Interacts with MITD1, in competition with VSP4. Interacts with SPART (via MIT domain); leading to the recruitment of SPART to midbodies. Interacts with SPAST.</text>
</comment>
<feature type="compositionally biased region" description="Polar residues" evidence="6">
    <location>
        <begin position="283"/>
        <end position="298"/>
    </location>
</feature>
<dbReference type="RefSeq" id="XP_065655823.1">
    <property type="nucleotide sequence ID" value="XM_065799751.1"/>
</dbReference>
<feature type="region of interest" description="Disordered" evidence="6">
    <location>
        <begin position="208"/>
        <end position="321"/>
    </location>
</feature>
<dbReference type="PANTHER" id="PTHR12161">
    <property type="entry name" value="IST1 FAMILY MEMBER"/>
    <property type="match status" value="1"/>
</dbReference>
<gene>
    <name evidence="8" type="primary">LOC100210533</name>
</gene>
<protein>
    <recommendedName>
        <fullName evidence="2">IST1 homolog</fullName>
    </recommendedName>
    <alternativeName>
        <fullName evidence="3">Charged multivesicular body protein 8</fullName>
    </alternativeName>
</protein>
<dbReference type="InterPro" id="IPR042277">
    <property type="entry name" value="IST1-like"/>
</dbReference>
<dbReference type="PANTHER" id="PTHR12161:SF5">
    <property type="entry name" value="IST1 HOMOLOG"/>
    <property type="match status" value="1"/>
</dbReference>
<dbReference type="GeneID" id="100210533"/>
<dbReference type="InterPro" id="IPR005061">
    <property type="entry name" value="Ist1"/>
</dbReference>
<evidence type="ECO:0000256" key="1">
    <source>
        <dbReference type="ARBA" id="ARBA00005536"/>
    </source>
</evidence>
<name>A0ABM4C2P1_HYDVU</name>
<proteinExistence type="inferred from homology"/>